<dbReference type="Proteomes" id="UP001255246">
    <property type="component" value="Unassembled WGS sequence"/>
</dbReference>
<evidence type="ECO:0000313" key="3">
    <source>
        <dbReference type="Proteomes" id="UP001255246"/>
    </source>
</evidence>
<sequence length="274" mass="31591">MKLFKHIFNFYLDASIHVGLAVVSFYFISVKTLETSTNTALIGFLFFGTIVCYNFIKYGVEAKKYLIISNPYHRLIQAFSFLSFFGAMYFLIYLKTELWIVIVCLVLVSALYAIPFLPRAKNLRSLCGMKTYLVALVWMGCTVLLPVKDEGLPLTWDIVVLMIQRVLVVLILLMPFEIRDLRYDDFNLKTLPQRIGVKKTKSVTYFLIIIYVGLVFLKDGLSNMIVIGELAIGVLLFYAIKLTREKQPRYFASFWVELLPIMFLGIWCMLTKAV</sequence>
<feature type="transmembrane region" description="Helical" evidence="1">
    <location>
        <begin position="199"/>
        <end position="217"/>
    </location>
</feature>
<name>A0ABU3ACI7_9FLAO</name>
<feature type="transmembrane region" description="Helical" evidence="1">
    <location>
        <begin position="223"/>
        <end position="240"/>
    </location>
</feature>
<accession>A0ABU3ACI7</accession>
<feature type="transmembrane region" description="Helical" evidence="1">
    <location>
        <begin position="98"/>
        <end position="117"/>
    </location>
</feature>
<protein>
    <recommendedName>
        <fullName evidence="4">Prenyltransferase</fullName>
    </recommendedName>
</protein>
<organism evidence="2 3">
    <name type="scientific">Croceitalea rosinachiae</name>
    <dbReference type="NCBI Taxonomy" id="3075596"/>
    <lineage>
        <taxon>Bacteria</taxon>
        <taxon>Pseudomonadati</taxon>
        <taxon>Bacteroidota</taxon>
        <taxon>Flavobacteriia</taxon>
        <taxon>Flavobacteriales</taxon>
        <taxon>Flavobacteriaceae</taxon>
        <taxon>Croceitalea</taxon>
    </lineage>
</organism>
<feature type="transmembrane region" description="Helical" evidence="1">
    <location>
        <begin position="7"/>
        <end position="28"/>
    </location>
</feature>
<proteinExistence type="predicted"/>
<feature type="transmembrane region" description="Helical" evidence="1">
    <location>
        <begin position="129"/>
        <end position="147"/>
    </location>
</feature>
<keyword evidence="1" id="KW-0812">Transmembrane</keyword>
<evidence type="ECO:0000256" key="1">
    <source>
        <dbReference type="SAM" id="Phobius"/>
    </source>
</evidence>
<keyword evidence="3" id="KW-1185">Reference proteome</keyword>
<dbReference type="RefSeq" id="WP_311352103.1">
    <property type="nucleotide sequence ID" value="NZ_JAVRHR010000003.1"/>
</dbReference>
<dbReference type="EMBL" id="JAVRHR010000003">
    <property type="protein sequence ID" value="MDT0607897.1"/>
    <property type="molecule type" value="Genomic_DNA"/>
</dbReference>
<evidence type="ECO:0008006" key="4">
    <source>
        <dbReference type="Google" id="ProtNLM"/>
    </source>
</evidence>
<feature type="transmembrane region" description="Helical" evidence="1">
    <location>
        <begin position="40"/>
        <end position="60"/>
    </location>
</feature>
<gene>
    <name evidence="2" type="ORF">RM706_12695</name>
</gene>
<reference evidence="2 3" key="1">
    <citation type="submission" date="2023-09" db="EMBL/GenBank/DDBJ databases">
        <authorList>
            <person name="Rey-Velasco X."/>
        </authorList>
    </citation>
    <scope>NUCLEOTIDE SEQUENCE [LARGE SCALE GENOMIC DNA]</scope>
    <source>
        <strain evidence="2 3">F388</strain>
    </source>
</reference>
<keyword evidence="1" id="KW-0472">Membrane</keyword>
<feature type="transmembrane region" description="Helical" evidence="1">
    <location>
        <begin position="252"/>
        <end position="273"/>
    </location>
</feature>
<keyword evidence="1" id="KW-1133">Transmembrane helix</keyword>
<comment type="caution">
    <text evidence="2">The sequence shown here is derived from an EMBL/GenBank/DDBJ whole genome shotgun (WGS) entry which is preliminary data.</text>
</comment>
<feature type="transmembrane region" description="Helical" evidence="1">
    <location>
        <begin position="159"/>
        <end position="178"/>
    </location>
</feature>
<evidence type="ECO:0000313" key="2">
    <source>
        <dbReference type="EMBL" id="MDT0607897.1"/>
    </source>
</evidence>
<feature type="transmembrane region" description="Helical" evidence="1">
    <location>
        <begin position="72"/>
        <end position="92"/>
    </location>
</feature>